<feature type="domain" description="Dihydroxy-acid/6-phosphogluconate dehydratase N-terminal" evidence="4">
    <location>
        <begin position="45"/>
        <end position="170"/>
    </location>
</feature>
<feature type="transmembrane region" description="Helical" evidence="3">
    <location>
        <begin position="5"/>
        <end position="24"/>
    </location>
</feature>
<comment type="similarity">
    <text evidence="1">Belongs to the IlvD/Edd family.</text>
</comment>
<reference evidence="5" key="1">
    <citation type="submission" date="2015-12" db="EMBL/GenBank/DDBJ databases">
        <authorList>
            <person name="Tikhonova T.V."/>
            <person name="Pavlov A.R."/>
            <person name="Beletsky A.V."/>
            <person name="Mardanov A.V."/>
            <person name="Sorokin D.Y."/>
            <person name="Ravin N.V."/>
            <person name="Popov V.O."/>
        </authorList>
    </citation>
    <scope>NUCLEOTIDE SEQUENCE</scope>
    <source>
        <strain evidence="5">DSM 14787</strain>
    </source>
</reference>
<keyword evidence="3" id="KW-1133">Transmembrane helix</keyword>
<dbReference type="HOGENOM" id="CLU_1562182_0_0_6"/>
<evidence type="ECO:0000313" key="5">
    <source>
        <dbReference type="EMBL" id="AGA34536.1"/>
    </source>
</evidence>
<evidence type="ECO:0000256" key="3">
    <source>
        <dbReference type="SAM" id="Phobius"/>
    </source>
</evidence>
<evidence type="ECO:0000256" key="2">
    <source>
        <dbReference type="ARBA" id="ARBA00023239"/>
    </source>
</evidence>
<dbReference type="GO" id="GO:0009082">
    <property type="term" value="P:branched-chain amino acid biosynthetic process"/>
    <property type="evidence" value="ECO:0007669"/>
    <property type="project" value="TreeGrafter"/>
</dbReference>
<dbReference type="eggNOG" id="COG0129">
    <property type="taxonomic scope" value="Bacteria"/>
</dbReference>
<dbReference type="PATRIC" id="fig|1255043.3.peg.2923"/>
<dbReference type="PANTHER" id="PTHR21000">
    <property type="entry name" value="DIHYDROXY-ACID DEHYDRATASE DAD"/>
    <property type="match status" value="1"/>
</dbReference>
<dbReference type="SUPFAM" id="SSF143975">
    <property type="entry name" value="IlvD/EDD N-terminal domain-like"/>
    <property type="match status" value="1"/>
</dbReference>
<dbReference type="STRING" id="1255043.TVNIR_2898"/>
<evidence type="ECO:0000313" key="6">
    <source>
        <dbReference type="Proteomes" id="UP000010809"/>
    </source>
</evidence>
<proteinExistence type="inferred from homology"/>
<evidence type="ECO:0000256" key="1">
    <source>
        <dbReference type="ARBA" id="ARBA00006486"/>
    </source>
</evidence>
<dbReference type="InterPro" id="IPR037237">
    <property type="entry name" value="IlvD/EDD_N"/>
</dbReference>
<keyword evidence="2 5" id="KW-0456">Lyase</keyword>
<dbReference type="InterPro" id="IPR050165">
    <property type="entry name" value="DHAD_IlvD/Edd"/>
</dbReference>
<keyword evidence="3" id="KW-0472">Membrane</keyword>
<dbReference type="Pfam" id="PF00920">
    <property type="entry name" value="ILVD_EDD_N"/>
    <property type="match status" value="1"/>
</dbReference>
<gene>
    <name evidence="5" type="primary">ilvD [H]</name>
    <name evidence="5" type="ordered locus">TVNIR_2898</name>
</gene>
<dbReference type="PANTHER" id="PTHR21000:SF5">
    <property type="entry name" value="DIHYDROXY-ACID DEHYDRATASE, MITOCHONDRIAL"/>
    <property type="match status" value="1"/>
</dbReference>
<dbReference type="Proteomes" id="UP000010809">
    <property type="component" value="Chromosome"/>
</dbReference>
<evidence type="ECO:0000259" key="4">
    <source>
        <dbReference type="Pfam" id="PF00920"/>
    </source>
</evidence>
<keyword evidence="6" id="KW-1185">Reference proteome</keyword>
<organism evidence="5 6">
    <name type="scientific">Thioalkalivibrio nitratireducens (strain DSM 14787 / UNIQEM 213 / ALEN2)</name>
    <dbReference type="NCBI Taxonomy" id="1255043"/>
    <lineage>
        <taxon>Bacteria</taxon>
        <taxon>Pseudomonadati</taxon>
        <taxon>Pseudomonadota</taxon>
        <taxon>Gammaproteobacteria</taxon>
        <taxon>Chromatiales</taxon>
        <taxon>Ectothiorhodospiraceae</taxon>
        <taxon>Thioalkalivibrio</taxon>
    </lineage>
</organism>
<feature type="transmembrane region" description="Helical" evidence="3">
    <location>
        <begin position="30"/>
        <end position="49"/>
    </location>
</feature>
<dbReference type="AlphaFoldDB" id="L0E1N4"/>
<name>L0E1N4_THIND</name>
<dbReference type="EC" id="4.2.1.9" evidence="5"/>
<dbReference type="InterPro" id="IPR000581">
    <property type="entry name" value="ILV_EDD_N"/>
</dbReference>
<dbReference type="EMBL" id="CP003989">
    <property type="protein sequence ID" value="AGA34536.1"/>
    <property type="molecule type" value="Genomic_DNA"/>
</dbReference>
<dbReference type="GO" id="GO:0004160">
    <property type="term" value="F:dihydroxy-acid dehydratase activity"/>
    <property type="evidence" value="ECO:0007669"/>
    <property type="project" value="UniProtKB-EC"/>
</dbReference>
<dbReference type="KEGG" id="tni:TVNIR_2898"/>
<keyword evidence="3" id="KW-0812">Transmembrane</keyword>
<accession>L0E1N4</accession>
<protein>
    <submittedName>
        <fullName evidence="5">Dihydroxy-acid dehydratase</fullName>
        <ecNumber evidence="5">4.2.1.9</ecNumber>
    </submittedName>
</protein>
<sequence length="171" mass="18449">MDTPLLIIGALLVATLIAFFTGVLPYPIGWIILTVAFIGRLIVLMSSAFEAMGMSLPGSSTQAAEDPEKIESAAHSAEVLLEAIHANRRPRDIMTREAFENALAVVMALGGSTNAVLHLLAIAHSARVHLDIDDVERIRRKVPVLCDLKPSGQYVTTRFHAVGGTPHVMKM</sequence>